<comment type="subunit">
    <text evidence="19">Homodimer. The monomeric form is inactive while the homodimer is active.</text>
</comment>
<keyword evidence="14" id="KW-0333">Golgi apparatus</keyword>
<keyword evidence="9" id="KW-0479">Metal-binding</keyword>
<dbReference type="GO" id="GO:0070573">
    <property type="term" value="F:metallodipeptidase activity"/>
    <property type="evidence" value="ECO:0007669"/>
    <property type="project" value="InterPro"/>
</dbReference>
<gene>
    <name evidence="22" type="ORF">G3O08_08835</name>
</gene>
<sequence length="460" mass="50776">MKFINSAFCFFTLIIWSGSLLGQTDSLKIREIYDEALINGEGYENLRELCKDIGHRLSGSASAERAVEWSEEKMKGYGFDKVWLEPVMVPKWVRGEPEKCRILSENKELDVLALGFSTGTNGKLKGKVVEFQTLQALKDAPEGSLNGKIVFLNQGMNAKLIDTFNAYGGCAGGRVVGPSEAAKKGAIGFVMRSLGLRADDFPHTGIMVYEEGTDSIPAFALSTNSAFYLATALEKNPNLELELESNCKLHPDVASYNVVAEITGTDFPDRVISVGGHLDSWDVGEGAHDDGAGVVQSLEMLRIFKALGIKPQHTIRCVFFMNEENGSRGGKAYAEYCKERGDKHIAAMESDRGGFTPRGFHIDGTATDIAYLNEWLPLFEPYNIHIMKKGYGGVDINYLRDTGAALIGFIPDSQRYFDIHHTANDVFENVNKRELELGTATMTALIYLIDKYGMPEEINN</sequence>
<evidence type="ECO:0000256" key="13">
    <source>
        <dbReference type="ARBA" id="ARBA00022833"/>
    </source>
</evidence>
<evidence type="ECO:0000256" key="14">
    <source>
        <dbReference type="ARBA" id="ARBA00023034"/>
    </source>
</evidence>
<evidence type="ECO:0000256" key="17">
    <source>
        <dbReference type="ARBA" id="ARBA00023180"/>
    </source>
</evidence>
<keyword evidence="12" id="KW-0256">Endoplasmic reticulum</keyword>
<reference evidence="22 23" key="1">
    <citation type="submission" date="2020-02" db="EMBL/GenBank/DDBJ databases">
        <title>Out from the shadows clarifying the taxonomy of the family Cryomorphaceae and related taxa by utilizing the GTDB taxonomic framework.</title>
        <authorList>
            <person name="Bowman J.P."/>
        </authorList>
    </citation>
    <scope>NUCLEOTIDE SEQUENCE [LARGE SCALE GENOMIC DNA]</scope>
    <source>
        <strain evidence="22 23">QSSC 1-22</strain>
    </source>
</reference>
<name>A0A7K3WSH4_9FLAO</name>
<keyword evidence="15" id="KW-0482">Metalloprotease</keyword>
<evidence type="ECO:0000256" key="18">
    <source>
        <dbReference type="ARBA" id="ARBA00023228"/>
    </source>
</evidence>
<evidence type="ECO:0000256" key="7">
    <source>
        <dbReference type="ARBA" id="ARBA00022645"/>
    </source>
</evidence>
<evidence type="ECO:0000259" key="21">
    <source>
        <dbReference type="Pfam" id="PF04389"/>
    </source>
</evidence>
<dbReference type="SUPFAM" id="SSF53187">
    <property type="entry name" value="Zn-dependent exopeptidases"/>
    <property type="match status" value="1"/>
</dbReference>
<evidence type="ECO:0000256" key="10">
    <source>
        <dbReference type="ARBA" id="ARBA00022729"/>
    </source>
</evidence>
<evidence type="ECO:0000256" key="5">
    <source>
        <dbReference type="ARBA" id="ARBA00014116"/>
    </source>
</evidence>
<dbReference type="InterPro" id="IPR039866">
    <property type="entry name" value="CPQ"/>
</dbReference>
<accession>A0A7K3WSH4</accession>
<dbReference type="Gene3D" id="3.40.630.10">
    <property type="entry name" value="Zn peptidases"/>
    <property type="match status" value="1"/>
</dbReference>
<organism evidence="22 23">
    <name type="scientific">Cryomorpha ignava</name>
    <dbReference type="NCBI Taxonomy" id="101383"/>
    <lineage>
        <taxon>Bacteria</taxon>
        <taxon>Pseudomonadati</taxon>
        <taxon>Bacteroidota</taxon>
        <taxon>Flavobacteriia</taxon>
        <taxon>Flavobacteriales</taxon>
        <taxon>Cryomorphaceae</taxon>
        <taxon>Cryomorpha</taxon>
    </lineage>
</organism>
<evidence type="ECO:0000313" key="22">
    <source>
        <dbReference type="EMBL" id="NEN23605.1"/>
    </source>
</evidence>
<evidence type="ECO:0000256" key="16">
    <source>
        <dbReference type="ARBA" id="ARBA00023145"/>
    </source>
</evidence>
<evidence type="ECO:0000256" key="3">
    <source>
        <dbReference type="ARBA" id="ARBA00004555"/>
    </source>
</evidence>
<evidence type="ECO:0000256" key="2">
    <source>
        <dbReference type="ARBA" id="ARBA00004371"/>
    </source>
</evidence>
<dbReference type="Gene3D" id="3.50.30.30">
    <property type="match status" value="1"/>
</dbReference>
<dbReference type="InterPro" id="IPR007484">
    <property type="entry name" value="Peptidase_M28"/>
</dbReference>
<keyword evidence="8" id="KW-0645">Protease</keyword>
<evidence type="ECO:0000256" key="4">
    <source>
        <dbReference type="ARBA" id="ARBA00004613"/>
    </source>
</evidence>
<evidence type="ECO:0000256" key="8">
    <source>
        <dbReference type="ARBA" id="ARBA00022670"/>
    </source>
</evidence>
<evidence type="ECO:0000256" key="12">
    <source>
        <dbReference type="ARBA" id="ARBA00022824"/>
    </source>
</evidence>
<keyword evidence="18" id="KW-0458">Lysosome</keyword>
<dbReference type="GO" id="GO:0004180">
    <property type="term" value="F:carboxypeptidase activity"/>
    <property type="evidence" value="ECO:0007669"/>
    <property type="project" value="UniProtKB-KW"/>
</dbReference>
<dbReference type="Proteomes" id="UP000486602">
    <property type="component" value="Unassembled WGS sequence"/>
</dbReference>
<dbReference type="EMBL" id="JAAGVY010000013">
    <property type="protein sequence ID" value="NEN23605.1"/>
    <property type="molecule type" value="Genomic_DNA"/>
</dbReference>
<feature type="domain" description="Peptidase M28" evidence="21">
    <location>
        <begin position="257"/>
        <end position="441"/>
    </location>
</feature>
<protein>
    <recommendedName>
        <fullName evidence="5">Carboxypeptidase Q</fullName>
    </recommendedName>
    <alternativeName>
        <fullName evidence="20">Plasma glutamate carboxypeptidase</fullName>
    </alternativeName>
</protein>
<keyword evidence="16" id="KW-0865">Zymogen</keyword>
<dbReference type="PANTHER" id="PTHR12053:SF3">
    <property type="entry name" value="CARBOXYPEPTIDASE Q"/>
    <property type="match status" value="1"/>
</dbReference>
<keyword evidence="10" id="KW-0732">Signal</keyword>
<dbReference type="GO" id="GO:0046872">
    <property type="term" value="F:metal ion binding"/>
    <property type="evidence" value="ECO:0007669"/>
    <property type="project" value="UniProtKB-KW"/>
</dbReference>
<evidence type="ECO:0000256" key="6">
    <source>
        <dbReference type="ARBA" id="ARBA00022525"/>
    </source>
</evidence>
<comment type="caution">
    <text evidence="22">The sequence shown here is derived from an EMBL/GenBank/DDBJ whole genome shotgun (WGS) entry which is preliminary data.</text>
</comment>
<evidence type="ECO:0000313" key="23">
    <source>
        <dbReference type="Proteomes" id="UP000486602"/>
    </source>
</evidence>
<comment type="subcellular location">
    <subcellularLocation>
        <location evidence="1">Endoplasmic reticulum</location>
    </subcellularLocation>
    <subcellularLocation>
        <location evidence="3">Golgi apparatus</location>
    </subcellularLocation>
    <subcellularLocation>
        <location evidence="2">Lysosome</location>
    </subcellularLocation>
    <subcellularLocation>
        <location evidence="4">Secreted</location>
    </subcellularLocation>
</comment>
<keyword evidence="17" id="KW-0325">Glycoprotein</keyword>
<keyword evidence="13" id="KW-0862">Zinc</keyword>
<dbReference type="AlphaFoldDB" id="A0A7K3WSH4"/>
<evidence type="ECO:0000256" key="19">
    <source>
        <dbReference type="ARBA" id="ARBA00025833"/>
    </source>
</evidence>
<dbReference type="Pfam" id="PF04389">
    <property type="entry name" value="Peptidase_M28"/>
    <property type="match status" value="1"/>
</dbReference>
<keyword evidence="23" id="KW-1185">Reference proteome</keyword>
<dbReference type="RefSeq" id="WP_163285001.1">
    <property type="nucleotide sequence ID" value="NZ_JAAGVY010000013.1"/>
</dbReference>
<evidence type="ECO:0000256" key="20">
    <source>
        <dbReference type="ARBA" id="ARBA00033328"/>
    </source>
</evidence>
<keyword evidence="11 22" id="KW-0378">Hydrolase</keyword>
<evidence type="ECO:0000256" key="9">
    <source>
        <dbReference type="ARBA" id="ARBA00022723"/>
    </source>
</evidence>
<dbReference type="GO" id="GO:0005576">
    <property type="term" value="C:extracellular region"/>
    <property type="evidence" value="ECO:0007669"/>
    <property type="project" value="UniProtKB-SubCell"/>
</dbReference>
<dbReference type="GO" id="GO:0005764">
    <property type="term" value="C:lysosome"/>
    <property type="evidence" value="ECO:0007669"/>
    <property type="project" value="UniProtKB-SubCell"/>
</dbReference>
<proteinExistence type="predicted"/>
<evidence type="ECO:0000256" key="11">
    <source>
        <dbReference type="ARBA" id="ARBA00022801"/>
    </source>
</evidence>
<dbReference type="PANTHER" id="PTHR12053">
    <property type="entry name" value="PROTEASE FAMILY M28 PLASMA GLUTAMATE CARBOXYPEPTIDASE-RELATED"/>
    <property type="match status" value="1"/>
</dbReference>
<keyword evidence="7" id="KW-0121">Carboxypeptidase</keyword>
<evidence type="ECO:0000256" key="1">
    <source>
        <dbReference type="ARBA" id="ARBA00004240"/>
    </source>
</evidence>
<keyword evidence="6" id="KW-0964">Secreted</keyword>
<dbReference type="GO" id="GO:0006508">
    <property type="term" value="P:proteolysis"/>
    <property type="evidence" value="ECO:0007669"/>
    <property type="project" value="UniProtKB-KW"/>
</dbReference>
<evidence type="ECO:0000256" key="15">
    <source>
        <dbReference type="ARBA" id="ARBA00023049"/>
    </source>
</evidence>